<reference evidence="2" key="1">
    <citation type="submission" date="2018-06" db="EMBL/GenBank/DDBJ databases">
        <authorList>
            <person name="Zhirakovskaya E."/>
        </authorList>
    </citation>
    <scope>NUCLEOTIDE SEQUENCE</scope>
</reference>
<evidence type="ECO:0000259" key="1">
    <source>
        <dbReference type="SMART" id="SM00871"/>
    </source>
</evidence>
<protein>
    <recommendedName>
        <fullName evidence="1">AraC effector-binding domain-containing protein</fullName>
    </recommendedName>
</protein>
<evidence type="ECO:0000313" key="2">
    <source>
        <dbReference type="EMBL" id="VAW66934.1"/>
    </source>
</evidence>
<dbReference type="InterPro" id="IPR010499">
    <property type="entry name" value="AraC_E-bd"/>
</dbReference>
<proteinExistence type="predicted"/>
<gene>
    <name evidence="2" type="ORF">MNBD_GAMMA09-1420</name>
</gene>
<dbReference type="PANTHER" id="PTHR40055:SF1">
    <property type="entry name" value="TRANSCRIPTIONAL REGULATOR YGIV-RELATED"/>
    <property type="match status" value="1"/>
</dbReference>
<dbReference type="InterPro" id="IPR011256">
    <property type="entry name" value="Reg_factor_effector_dom_sf"/>
</dbReference>
<dbReference type="SMART" id="SM00871">
    <property type="entry name" value="AraC_E_bind"/>
    <property type="match status" value="1"/>
</dbReference>
<name>A0A3B0YDV8_9ZZZZ</name>
<dbReference type="InterPro" id="IPR029442">
    <property type="entry name" value="GyrI-like"/>
</dbReference>
<dbReference type="Gene3D" id="3.20.80.10">
    <property type="entry name" value="Regulatory factor, effector binding domain"/>
    <property type="match status" value="1"/>
</dbReference>
<organism evidence="2">
    <name type="scientific">hydrothermal vent metagenome</name>
    <dbReference type="NCBI Taxonomy" id="652676"/>
    <lineage>
        <taxon>unclassified sequences</taxon>
        <taxon>metagenomes</taxon>
        <taxon>ecological metagenomes</taxon>
    </lineage>
</organism>
<accession>A0A3B0YDV8</accession>
<dbReference type="SUPFAM" id="SSF55136">
    <property type="entry name" value="Probable bacterial effector-binding domain"/>
    <property type="match status" value="1"/>
</dbReference>
<dbReference type="AlphaFoldDB" id="A0A3B0YDV8"/>
<dbReference type="InterPro" id="IPR050908">
    <property type="entry name" value="SmbC-like"/>
</dbReference>
<sequence length="153" mass="17483">MEVKIVDFPETKVAAIEHRGSPATEHESAKKLVSWRIENNLPPSKHRNYGIHYDDPYTTLPEKYRVDFCVSVESEVAENKYGVINKVIPSGKCAVARHLGSRDNITAAAYLYEEWLPKSGEKLRDFPIFFHYVNVGPDISEEEMVTDVYLPIQ</sequence>
<dbReference type="Pfam" id="PF06445">
    <property type="entry name" value="GyrI-like"/>
    <property type="match status" value="1"/>
</dbReference>
<dbReference type="PANTHER" id="PTHR40055">
    <property type="entry name" value="TRANSCRIPTIONAL REGULATOR YGIV-RELATED"/>
    <property type="match status" value="1"/>
</dbReference>
<dbReference type="EMBL" id="UOFI01000089">
    <property type="protein sequence ID" value="VAW66934.1"/>
    <property type="molecule type" value="Genomic_DNA"/>
</dbReference>
<feature type="domain" description="AraC effector-binding" evidence="1">
    <location>
        <begin position="1"/>
        <end position="153"/>
    </location>
</feature>